<protein>
    <recommendedName>
        <fullName evidence="5">Major facilitator superfamily (MFS) profile domain-containing protein</fullName>
    </recommendedName>
</protein>
<gene>
    <name evidence="6" type="ORF">X927_08885</name>
</gene>
<proteinExistence type="predicted"/>
<dbReference type="RefSeq" id="WP_169925210.1">
    <property type="nucleotide sequence ID" value="NZ_AZRN01000034.1"/>
</dbReference>
<accession>A0A2K1P6R4</accession>
<feature type="domain" description="Major facilitator superfamily (MFS) profile" evidence="5">
    <location>
        <begin position="12"/>
        <end position="412"/>
    </location>
</feature>
<dbReference type="PANTHER" id="PTHR23526">
    <property type="entry name" value="INTEGRAL MEMBRANE TRANSPORT PROTEIN-RELATED"/>
    <property type="match status" value="1"/>
</dbReference>
<dbReference type="InterPro" id="IPR011701">
    <property type="entry name" value="MFS"/>
</dbReference>
<dbReference type="PROSITE" id="PS50850">
    <property type="entry name" value="MFS"/>
    <property type="match status" value="1"/>
</dbReference>
<dbReference type="EMBL" id="AZRN01000034">
    <property type="protein sequence ID" value="PNR98406.1"/>
    <property type="molecule type" value="Genomic_DNA"/>
</dbReference>
<feature type="transmembrane region" description="Helical" evidence="4">
    <location>
        <begin position="236"/>
        <end position="259"/>
    </location>
</feature>
<dbReference type="Proteomes" id="UP000236604">
    <property type="component" value="Unassembled WGS sequence"/>
</dbReference>
<evidence type="ECO:0000256" key="3">
    <source>
        <dbReference type="ARBA" id="ARBA00023136"/>
    </source>
</evidence>
<dbReference type="SUPFAM" id="SSF103473">
    <property type="entry name" value="MFS general substrate transporter"/>
    <property type="match status" value="1"/>
</dbReference>
<dbReference type="Pfam" id="PF07690">
    <property type="entry name" value="MFS_1"/>
    <property type="match status" value="1"/>
</dbReference>
<feature type="transmembrane region" description="Helical" evidence="4">
    <location>
        <begin position="110"/>
        <end position="134"/>
    </location>
</feature>
<dbReference type="InterPro" id="IPR036259">
    <property type="entry name" value="MFS_trans_sf"/>
</dbReference>
<evidence type="ECO:0000256" key="2">
    <source>
        <dbReference type="ARBA" id="ARBA00022989"/>
    </source>
</evidence>
<evidence type="ECO:0000259" key="5">
    <source>
        <dbReference type="PROSITE" id="PS50850"/>
    </source>
</evidence>
<dbReference type="Gene3D" id="1.20.1250.20">
    <property type="entry name" value="MFS general substrate transporter like domains"/>
    <property type="match status" value="2"/>
</dbReference>
<dbReference type="InterPro" id="IPR020846">
    <property type="entry name" value="MFS_dom"/>
</dbReference>
<sequence>MKKSFSQRFNLSLFVFIWHGFFLSLTMSMIDFNTVFPALITELTDNKIIFGVLYSILLGAPLFFNAIFGYFMQYYPYKRKFLMLGIYLRSISFLGMALFTYYFAQRNPLVVIISLFFWIFLFSISGGFAGLAYTDIIGKIFKKEERGKVYTYKQFFGSIAALLGGLIIAKIFSPGYIEYPLNYTLSFSIGSAGLFIAALAFWFIKEPQAKVTNQQKEPLKTFIKNIPVLLKKDEHFLHFIIVENLSSFSLMILPFYIVFAKDTFLISESYVGHYLLFQIIGTIFSNIFWGYIFNKYSSKTVVSTCIFLGAIIPIVAIVLSFFGPNLYSIVFFLVGFVISGRRVGFDPYFLEIAPEEERSIYLGVRGTLNFMTVIMPTIGGLFIQTMGYYTTFIIVTTVMLTDLYLIKHKMVS</sequence>
<evidence type="ECO:0000313" key="7">
    <source>
        <dbReference type="Proteomes" id="UP000236604"/>
    </source>
</evidence>
<feature type="transmembrane region" description="Helical" evidence="4">
    <location>
        <begin position="300"/>
        <end position="323"/>
    </location>
</feature>
<dbReference type="GO" id="GO:0022857">
    <property type="term" value="F:transmembrane transporter activity"/>
    <property type="evidence" value="ECO:0007669"/>
    <property type="project" value="InterPro"/>
</dbReference>
<name>A0A2K1P6R4_9BACT</name>
<comment type="caution">
    <text evidence="6">The sequence shown here is derived from an EMBL/GenBank/DDBJ whole genome shotgun (WGS) entry which is preliminary data.</text>
</comment>
<keyword evidence="3 4" id="KW-0472">Membrane</keyword>
<feature type="transmembrane region" description="Helical" evidence="4">
    <location>
        <begin position="155"/>
        <end position="177"/>
    </location>
</feature>
<keyword evidence="2 4" id="KW-1133">Transmembrane helix</keyword>
<dbReference type="InterPro" id="IPR052528">
    <property type="entry name" value="Sugar_transport-like"/>
</dbReference>
<feature type="transmembrane region" description="Helical" evidence="4">
    <location>
        <begin position="183"/>
        <end position="204"/>
    </location>
</feature>
<reference evidence="6 7" key="1">
    <citation type="submission" date="2013-12" db="EMBL/GenBank/DDBJ databases">
        <title>Comparative genomics of Petrotoga isolates.</title>
        <authorList>
            <person name="Nesbo C.L."/>
            <person name="Charchuk R."/>
            <person name="Chow K."/>
        </authorList>
    </citation>
    <scope>NUCLEOTIDE SEQUENCE [LARGE SCALE GENOMIC DNA]</scope>
    <source>
        <strain evidence="6 7">DSM 14811</strain>
    </source>
</reference>
<feature type="transmembrane region" description="Helical" evidence="4">
    <location>
        <begin position="84"/>
        <end position="104"/>
    </location>
</feature>
<evidence type="ECO:0000313" key="6">
    <source>
        <dbReference type="EMBL" id="PNR98406.1"/>
    </source>
</evidence>
<feature type="transmembrane region" description="Helical" evidence="4">
    <location>
        <begin position="388"/>
        <end position="406"/>
    </location>
</feature>
<feature type="transmembrane region" description="Helical" evidence="4">
    <location>
        <begin position="48"/>
        <end position="72"/>
    </location>
</feature>
<dbReference type="AlphaFoldDB" id="A0A2K1P6R4"/>
<dbReference type="PANTHER" id="PTHR23526:SF2">
    <property type="entry name" value="MAJOR FACILITATOR SUPERFAMILY (MFS) PROFILE DOMAIN-CONTAINING PROTEIN"/>
    <property type="match status" value="1"/>
</dbReference>
<keyword evidence="7" id="KW-1185">Reference proteome</keyword>
<feature type="transmembrane region" description="Helical" evidence="4">
    <location>
        <begin position="12"/>
        <end position="36"/>
    </location>
</feature>
<keyword evidence="1 4" id="KW-0812">Transmembrane</keyword>
<feature type="transmembrane region" description="Helical" evidence="4">
    <location>
        <begin position="329"/>
        <end position="350"/>
    </location>
</feature>
<feature type="transmembrane region" description="Helical" evidence="4">
    <location>
        <begin position="271"/>
        <end position="293"/>
    </location>
</feature>
<evidence type="ECO:0000256" key="1">
    <source>
        <dbReference type="ARBA" id="ARBA00022692"/>
    </source>
</evidence>
<evidence type="ECO:0000256" key="4">
    <source>
        <dbReference type="SAM" id="Phobius"/>
    </source>
</evidence>
<feature type="transmembrane region" description="Helical" evidence="4">
    <location>
        <begin position="362"/>
        <end position="382"/>
    </location>
</feature>
<organism evidence="6 7">
    <name type="scientific">Petrotoga mexicana DSM 14811</name>
    <dbReference type="NCBI Taxonomy" id="1122954"/>
    <lineage>
        <taxon>Bacteria</taxon>
        <taxon>Thermotogati</taxon>
        <taxon>Thermotogota</taxon>
        <taxon>Thermotogae</taxon>
        <taxon>Petrotogales</taxon>
        <taxon>Petrotogaceae</taxon>
        <taxon>Petrotoga</taxon>
    </lineage>
</organism>